<dbReference type="GO" id="GO:0032259">
    <property type="term" value="P:methylation"/>
    <property type="evidence" value="ECO:0007669"/>
    <property type="project" value="UniProtKB-KW"/>
</dbReference>
<dbReference type="PANTHER" id="PTHR46429">
    <property type="entry name" value="23S RRNA (GUANOSINE-2'-O-)-METHYLTRANSFERASE RLMB"/>
    <property type="match status" value="1"/>
</dbReference>
<evidence type="ECO:0000256" key="2">
    <source>
        <dbReference type="ARBA" id="ARBA00022679"/>
    </source>
</evidence>
<gene>
    <name evidence="4" type="ORF">A3G33_10950</name>
</gene>
<evidence type="ECO:0000313" key="4">
    <source>
        <dbReference type="EMBL" id="OGW96016.1"/>
    </source>
</evidence>
<keyword evidence="2" id="KW-0808">Transferase</keyword>
<evidence type="ECO:0000313" key="5">
    <source>
        <dbReference type="Proteomes" id="UP000178187"/>
    </source>
</evidence>
<protein>
    <recommendedName>
        <fullName evidence="3">tRNA/rRNA methyltransferase SpoU type domain-containing protein</fullName>
    </recommendedName>
</protein>
<dbReference type="PANTHER" id="PTHR46429:SF1">
    <property type="entry name" value="23S RRNA (GUANOSINE-2'-O-)-METHYLTRANSFERASE RLMB"/>
    <property type="match status" value="1"/>
</dbReference>
<dbReference type="GO" id="GO:0003723">
    <property type="term" value="F:RNA binding"/>
    <property type="evidence" value="ECO:0007669"/>
    <property type="project" value="InterPro"/>
</dbReference>
<comment type="caution">
    <text evidence="4">The sequence shown here is derived from an EMBL/GenBank/DDBJ whole genome shotgun (WGS) entry which is preliminary data.</text>
</comment>
<evidence type="ECO:0000259" key="3">
    <source>
        <dbReference type="Pfam" id="PF00588"/>
    </source>
</evidence>
<name>A0A1G1KSZ1_9BACT</name>
<dbReference type="CDD" id="cd18097">
    <property type="entry name" value="SpoU-like"/>
    <property type="match status" value="1"/>
</dbReference>
<accession>A0A1G1KSZ1</accession>
<organism evidence="4 5">
    <name type="scientific">Candidatus Danuiimicrobium aquiferis</name>
    <dbReference type="NCBI Taxonomy" id="1801832"/>
    <lineage>
        <taxon>Bacteria</taxon>
        <taxon>Pseudomonadati</taxon>
        <taxon>Candidatus Omnitrophota</taxon>
        <taxon>Candidatus Danuiimicrobium</taxon>
    </lineage>
</organism>
<sequence>MQKLTHKELVERQYHLRQSAAKLPLVVVLNNIRSLYNVGSIFRTADGVGIEKLWLCGITGHPPKPGISKTALGAENAVEWEHSWDILRVVRSYKEAGYRIVFLEQIKQSVSYQEFKPNGPVCLVLGNEISGISDELLSLCDHAIEIEMDGLKNSLNVTVAFGVVAYYIRNRLKRKSQK</sequence>
<dbReference type="InterPro" id="IPR029026">
    <property type="entry name" value="tRNA_m1G_MTases_N"/>
</dbReference>
<dbReference type="InterPro" id="IPR029028">
    <property type="entry name" value="Alpha/beta_knot_MTases"/>
</dbReference>
<dbReference type="SUPFAM" id="SSF75217">
    <property type="entry name" value="alpha/beta knot"/>
    <property type="match status" value="1"/>
</dbReference>
<reference evidence="4 5" key="1">
    <citation type="journal article" date="2016" name="Nat. Commun.">
        <title>Thousands of microbial genomes shed light on interconnected biogeochemical processes in an aquifer system.</title>
        <authorList>
            <person name="Anantharaman K."/>
            <person name="Brown C.T."/>
            <person name="Hug L.A."/>
            <person name="Sharon I."/>
            <person name="Castelle C.J."/>
            <person name="Probst A.J."/>
            <person name="Thomas B.C."/>
            <person name="Singh A."/>
            <person name="Wilkins M.J."/>
            <person name="Karaoz U."/>
            <person name="Brodie E.L."/>
            <person name="Williams K.H."/>
            <person name="Hubbard S.S."/>
            <person name="Banfield J.F."/>
        </authorList>
    </citation>
    <scope>NUCLEOTIDE SEQUENCE [LARGE SCALE GENOMIC DNA]</scope>
</reference>
<dbReference type="GO" id="GO:0008173">
    <property type="term" value="F:RNA methyltransferase activity"/>
    <property type="evidence" value="ECO:0007669"/>
    <property type="project" value="InterPro"/>
</dbReference>
<dbReference type="InterPro" id="IPR001537">
    <property type="entry name" value="SpoU_MeTrfase"/>
</dbReference>
<evidence type="ECO:0000256" key="1">
    <source>
        <dbReference type="ARBA" id="ARBA00022603"/>
    </source>
</evidence>
<dbReference type="GO" id="GO:0006396">
    <property type="term" value="P:RNA processing"/>
    <property type="evidence" value="ECO:0007669"/>
    <property type="project" value="InterPro"/>
</dbReference>
<proteinExistence type="predicted"/>
<keyword evidence="1" id="KW-0489">Methyltransferase</keyword>
<dbReference type="InterPro" id="IPR004441">
    <property type="entry name" value="rRNA_MeTrfase_TrmH"/>
</dbReference>
<feature type="domain" description="tRNA/rRNA methyltransferase SpoU type" evidence="3">
    <location>
        <begin position="25"/>
        <end position="166"/>
    </location>
</feature>
<dbReference type="Gene3D" id="3.40.1280.10">
    <property type="match status" value="1"/>
</dbReference>
<dbReference type="AlphaFoldDB" id="A0A1G1KSZ1"/>
<dbReference type="Proteomes" id="UP000178187">
    <property type="component" value="Unassembled WGS sequence"/>
</dbReference>
<dbReference type="Pfam" id="PF00588">
    <property type="entry name" value="SpoU_methylase"/>
    <property type="match status" value="1"/>
</dbReference>
<dbReference type="EMBL" id="MHFR01000054">
    <property type="protein sequence ID" value="OGW96016.1"/>
    <property type="molecule type" value="Genomic_DNA"/>
</dbReference>
<dbReference type="GO" id="GO:0005829">
    <property type="term" value="C:cytosol"/>
    <property type="evidence" value="ECO:0007669"/>
    <property type="project" value="TreeGrafter"/>
</dbReference>